<dbReference type="GO" id="GO:0005634">
    <property type="term" value="C:nucleus"/>
    <property type="evidence" value="ECO:0007669"/>
    <property type="project" value="UniProtKB-SubCell"/>
</dbReference>
<comment type="similarity">
    <text evidence="2 8">Belongs to the CGI121/TPRKB family.</text>
</comment>
<dbReference type="EMBL" id="ML220114">
    <property type="protein sequence ID" value="TGZ82737.1"/>
    <property type="molecule type" value="Genomic_DNA"/>
</dbReference>
<dbReference type="Gene3D" id="3.30.2380.10">
    <property type="entry name" value="CGI121/TPRKB"/>
    <property type="match status" value="1"/>
</dbReference>
<evidence type="ECO:0000256" key="6">
    <source>
        <dbReference type="ARBA" id="ARBA00023242"/>
    </source>
</evidence>
<dbReference type="SUPFAM" id="SSF143870">
    <property type="entry name" value="PF0523-like"/>
    <property type="match status" value="1"/>
</dbReference>
<dbReference type="PANTHER" id="PTHR15840">
    <property type="entry name" value="CGI-121 FAMILY MEMBER"/>
    <property type="match status" value="1"/>
</dbReference>
<reference evidence="9 10" key="1">
    <citation type="submission" date="2019-04" db="EMBL/GenBank/DDBJ databases">
        <title>Comparative genomics and transcriptomics to analyze fruiting body development in filamentous ascomycetes.</title>
        <authorList>
            <consortium name="DOE Joint Genome Institute"/>
            <person name="Lutkenhaus R."/>
            <person name="Traeger S."/>
            <person name="Breuer J."/>
            <person name="Kuo A."/>
            <person name="Lipzen A."/>
            <person name="Pangilinan J."/>
            <person name="Dilworth D."/>
            <person name="Sandor L."/>
            <person name="Poggeler S."/>
            <person name="Barry K."/>
            <person name="Grigoriev I.V."/>
            <person name="Nowrousian M."/>
        </authorList>
    </citation>
    <scope>NUCLEOTIDE SEQUENCE [LARGE SCALE GENOMIC DNA]</scope>
    <source>
        <strain evidence="9 10">CBS 389.68</strain>
    </source>
</reference>
<protein>
    <recommendedName>
        <fullName evidence="4">EKC/KEOPS complex subunit CGI121</fullName>
    </recommendedName>
    <alternativeName>
        <fullName evidence="3">EKC/KEOPS complex subunit cgi121</fullName>
    </alternativeName>
</protein>
<keyword evidence="5" id="KW-0819">tRNA processing</keyword>
<dbReference type="InParanoid" id="A0A4S2N128"/>
<evidence type="ECO:0000256" key="5">
    <source>
        <dbReference type="ARBA" id="ARBA00022694"/>
    </source>
</evidence>
<comment type="subcellular location">
    <subcellularLocation>
        <location evidence="1">Nucleus</location>
    </subcellularLocation>
</comment>
<organism evidence="9 10">
    <name type="scientific">Ascodesmis nigricans</name>
    <dbReference type="NCBI Taxonomy" id="341454"/>
    <lineage>
        <taxon>Eukaryota</taxon>
        <taxon>Fungi</taxon>
        <taxon>Dikarya</taxon>
        <taxon>Ascomycota</taxon>
        <taxon>Pezizomycotina</taxon>
        <taxon>Pezizomycetes</taxon>
        <taxon>Pezizales</taxon>
        <taxon>Ascodesmidaceae</taxon>
        <taxon>Ascodesmis</taxon>
    </lineage>
</organism>
<keyword evidence="6 8" id="KW-0539">Nucleus</keyword>
<comment type="function">
    <text evidence="7">Component of the EKC/KEOPS complex that is required for the formation of a threonylcarbamoyl group on adenosine at position 37 (t(6)A37) in tRNAs that read codons beginning with adenine. The complex is probably involved in the transfer of the threonylcarbamoyl moiety of threonylcarbamoyl-AMP (TC-AMP) to the N6 group of A37. CGI121 acts as an allosteric effector that regulates the t(6)A activity of the complex. The EKC/KEOPS complex also promotes both telomere uncapping and telomere elongation. The complex is required for efficient recruitment of transcriptional coactivators. CGI121 is not required for tRNA modification.</text>
</comment>
<dbReference type="AlphaFoldDB" id="A0A4S2N128"/>
<dbReference type="InterPro" id="IPR013926">
    <property type="entry name" value="CGI121/TPRKB"/>
</dbReference>
<dbReference type="GO" id="GO:0002949">
    <property type="term" value="P:tRNA threonylcarbamoyladenosine modification"/>
    <property type="evidence" value="ECO:0007669"/>
    <property type="project" value="TreeGrafter"/>
</dbReference>
<dbReference type="Proteomes" id="UP000298138">
    <property type="component" value="Unassembled WGS sequence"/>
</dbReference>
<dbReference type="Pfam" id="PF08617">
    <property type="entry name" value="CGI-121"/>
    <property type="match status" value="1"/>
</dbReference>
<evidence type="ECO:0000256" key="3">
    <source>
        <dbReference type="ARBA" id="ARBA00015316"/>
    </source>
</evidence>
<dbReference type="GO" id="GO:0000408">
    <property type="term" value="C:EKC/KEOPS complex"/>
    <property type="evidence" value="ECO:0007669"/>
    <property type="project" value="TreeGrafter"/>
</dbReference>
<evidence type="ECO:0000256" key="2">
    <source>
        <dbReference type="ARBA" id="ARBA00005546"/>
    </source>
</evidence>
<name>A0A4S2N128_9PEZI</name>
<evidence type="ECO:0000313" key="10">
    <source>
        <dbReference type="Proteomes" id="UP000298138"/>
    </source>
</evidence>
<proteinExistence type="inferred from homology"/>
<keyword evidence="10" id="KW-1185">Reference proteome</keyword>
<dbReference type="OrthoDB" id="329139at2759"/>
<gene>
    <name evidence="9" type="ORF">EX30DRAFT_316503</name>
</gene>
<dbReference type="STRING" id="341454.A0A4S2N128"/>
<evidence type="ECO:0000256" key="7">
    <source>
        <dbReference type="ARBA" id="ARBA00025043"/>
    </source>
</evidence>
<evidence type="ECO:0000256" key="8">
    <source>
        <dbReference type="RuleBase" id="RU004398"/>
    </source>
</evidence>
<evidence type="ECO:0000256" key="1">
    <source>
        <dbReference type="ARBA" id="ARBA00004123"/>
    </source>
</evidence>
<dbReference type="FunCoup" id="A0A4S2N128">
    <property type="interactions" value="504"/>
</dbReference>
<accession>A0A4S2N128</accession>
<evidence type="ECO:0000313" key="9">
    <source>
        <dbReference type="EMBL" id="TGZ82737.1"/>
    </source>
</evidence>
<sequence length="185" mass="20649">MLRTYQLENLPVPHEVHVALFSNITNAADLRKQLIAGNADFEYAFIDATTIVSLAHALAAAHMSLHRLLVSGKLRTHNAHSEIVYNLSPTNNITEAFRRFGVSDKTTSLLAIKVSHSKQPHTAADVEKHLRDVIQGDFVEVSDATLARQTDWSKVKKYYKMQVPQDRLEDAETEVLGKMVMSVVG</sequence>
<evidence type="ECO:0000256" key="4">
    <source>
        <dbReference type="ARBA" id="ARBA00016009"/>
    </source>
</evidence>
<dbReference type="GO" id="GO:0005829">
    <property type="term" value="C:cytosol"/>
    <property type="evidence" value="ECO:0007669"/>
    <property type="project" value="TreeGrafter"/>
</dbReference>
<dbReference type="InterPro" id="IPR036504">
    <property type="entry name" value="CGI121/TPRKB_sf"/>
</dbReference>
<dbReference type="PANTHER" id="PTHR15840:SF10">
    <property type="entry name" value="EKC_KEOPS COMPLEX SUBUNIT TPRKB"/>
    <property type="match status" value="1"/>
</dbReference>